<dbReference type="HOGENOM" id="CLU_878856_0_0_2"/>
<evidence type="ECO:0000313" key="2">
    <source>
        <dbReference type="EMBL" id="ABL79214.1"/>
    </source>
</evidence>
<sequence>MKVATTLVGSFPLDYSRENIARALKDQVDIGITYPVLPQLRDFVYMFIEPLVKKGVVVREGLGYRLRGDVSSVEPETPEDMSYAADVAEDLGARYRLAFTGPFTVASRITPEGGRIGDIRTSLLADREGFQAVLEYVVETAREVASTLNPFIVCVDEPVLSVIVGSKSVMFGYTAEEITRALDSVLARFRSPMRGVHVCSRLPPLLKTVLLQLSNANFLDHEHSDIPENRAYYQASELRESGKVLGYGVVSSRNTSVERLEDVVALARDALERYGESLAFIKPDCGFGGMKGYLQGREYEEIVLKKLRVLVEASRGLEEG</sequence>
<dbReference type="GO" id="GO:0003871">
    <property type="term" value="F:5-methyltetrahydropteroyltriglutamate-homocysteine S-methyltransferase activity"/>
    <property type="evidence" value="ECO:0007669"/>
    <property type="project" value="UniProtKB-EC"/>
</dbReference>
<keyword evidence="2" id="KW-0808">Transferase</keyword>
<dbReference type="GO" id="GO:0032259">
    <property type="term" value="P:methylation"/>
    <property type="evidence" value="ECO:0007669"/>
    <property type="project" value="UniProtKB-KW"/>
</dbReference>
<name>A1S184_THEPD</name>
<evidence type="ECO:0000313" key="3">
    <source>
        <dbReference type="Proteomes" id="UP000000641"/>
    </source>
</evidence>
<dbReference type="RefSeq" id="WP_011753479.1">
    <property type="nucleotide sequence ID" value="NC_008698.1"/>
</dbReference>
<dbReference type="Pfam" id="PF01717">
    <property type="entry name" value="Meth_synt_2"/>
    <property type="match status" value="1"/>
</dbReference>
<proteinExistence type="predicted"/>
<evidence type="ECO:0000259" key="1">
    <source>
        <dbReference type="Pfam" id="PF01717"/>
    </source>
</evidence>
<keyword evidence="2" id="KW-0489">Methyltransferase</keyword>
<dbReference type="SUPFAM" id="SSF51726">
    <property type="entry name" value="UROD/MetE-like"/>
    <property type="match status" value="1"/>
</dbReference>
<dbReference type="KEGG" id="tpe:Tpen_1819"/>
<protein>
    <submittedName>
        <fullName evidence="2">Methionine synthase (B12-independent)</fullName>
        <ecNumber evidence="2">2.1.1.14</ecNumber>
    </submittedName>
</protein>
<dbReference type="OrthoDB" id="17656at2157"/>
<dbReference type="GO" id="GO:0009086">
    <property type="term" value="P:methionine biosynthetic process"/>
    <property type="evidence" value="ECO:0007669"/>
    <property type="project" value="InterPro"/>
</dbReference>
<dbReference type="GeneID" id="4602056"/>
<dbReference type="EMBL" id="CP000505">
    <property type="protein sequence ID" value="ABL79214.1"/>
    <property type="molecule type" value="Genomic_DNA"/>
</dbReference>
<reference evidence="3" key="1">
    <citation type="journal article" date="2008" name="J. Bacteriol.">
        <title>Genome sequence of Thermofilum pendens reveals an exceptional loss of biosynthetic pathways without genome reduction.</title>
        <authorList>
            <person name="Anderson I."/>
            <person name="Rodriguez J."/>
            <person name="Susanti D."/>
            <person name="Porat I."/>
            <person name="Reich C."/>
            <person name="Ulrich L.E."/>
            <person name="Elkins J.G."/>
            <person name="Mavromatis K."/>
            <person name="Lykidis A."/>
            <person name="Kim E."/>
            <person name="Thompson L.S."/>
            <person name="Nolan M."/>
            <person name="Land M."/>
            <person name="Copeland A."/>
            <person name="Lapidus A."/>
            <person name="Lucas S."/>
            <person name="Detter C."/>
            <person name="Zhulin I.B."/>
            <person name="Olsen G.J."/>
            <person name="Whitman W."/>
            <person name="Mukhopadhyay B."/>
            <person name="Bristow J."/>
            <person name="Kyrpides N."/>
        </authorList>
    </citation>
    <scope>NUCLEOTIDE SEQUENCE [LARGE SCALE GENOMIC DNA]</scope>
    <source>
        <strain evidence="3">DSM 2475 / Hrk 5</strain>
    </source>
</reference>
<organism evidence="2 3">
    <name type="scientific">Thermofilum pendens (strain DSM 2475 / Hrk 5)</name>
    <dbReference type="NCBI Taxonomy" id="368408"/>
    <lineage>
        <taxon>Archaea</taxon>
        <taxon>Thermoproteota</taxon>
        <taxon>Thermoprotei</taxon>
        <taxon>Thermofilales</taxon>
        <taxon>Thermofilaceae</taxon>
        <taxon>Thermofilum</taxon>
    </lineage>
</organism>
<dbReference type="EC" id="2.1.1.14" evidence="2"/>
<dbReference type="Gene3D" id="3.20.20.210">
    <property type="match status" value="1"/>
</dbReference>
<gene>
    <name evidence="2" type="ordered locus">Tpen_1819</name>
</gene>
<dbReference type="InterPro" id="IPR038071">
    <property type="entry name" value="UROD/MetE-like_sf"/>
</dbReference>
<dbReference type="eggNOG" id="arCOG01876">
    <property type="taxonomic scope" value="Archaea"/>
</dbReference>
<dbReference type="EnsemblBacteria" id="ABL79214">
    <property type="protein sequence ID" value="ABL79214"/>
    <property type="gene ID" value="Tpen_1819"/>
</dbReference>
<feature type="domain" description="Cobalamin-independent methionine synthase MetE C-terminal/archaeal" evidence="1">
    <location>
        <begin position="134"/>
        <end position="288"/>
    </location>
</feature>
<dbReference type="STRING" id="368408.Tpen_1819"/>
<dbReference type="Proteomes" id="UP000000641">
    <property type="component" value="Chromosome"/>
</dbReference>
<dbReference type="AlphaFoldDB" id="A1S184"/>
<dbReference type="GO" id="GO:0008270">
    <property type="term" value="F:zinc ion binding"/>
    <property type="evidence" value="ECO:0007669"/>
    <property type="project" value="InterPro"/>
</dbReference>
<keyword evidence="3" id="KW-1185">Reference proteome</keyword>
<dbReference type="InterPro" id="IPR002629">
    <property type="entry name" value="Met_Synth_C/arc"/>
</dbReference>
<accession>A1S184</accession>